<evidence type="ECO:0000256" key="6">
    <source>
        <dbReference type="ARBA" id="ARBA00023163"/>
    </source>
</evidence>
<dbReference type="AlphaFoldDB" id="D2VV01"/>
<dbReference type="OMA" id="QVVTKIF"/>
<dbReference type="InterPro" id="IPR035417">
    <property type="entry name" value="SSRP1/POB3_N"/>
</dbReference>
<keyword evidence="6 9" id="KW-0804">Transcription</keyword>
<keyword evidence="5 9" id="KW-0805">Transcription regulation</keyword>
<gene>
    <name evidence="12" type="ORF">NAEGRDRAFT_52473</name>
</gene>
<dbReference type="Proteomes" id="UP000006671">
    <property type="component" value="Unassembled WGS sequence"/>
</dbReference>
<keyword evidence="7 9" id="KW-0234">DNA repair</keyword>
<feature type="region of interest" description="Disordered" evidence="10">
    <location>
        <begin position="456"/>
        <end position="531"/>
    </location>
</feature>
<dbReference type="SMART" id="SM01287">
    <property type="entry name" value="Rtt106"/>
    <property type="match status" value="1"/>
</dbReference>
<dbReference type="PANTHER" id="PTHR45849">
    <property type="entry name" value="FACT COMPLEX SUBUNIT SSRP1"/>
    <property type="match status" value="1"/>
</dbReference>
<evidence type="ECO:0000256" key="3">
    <source>
        <dbReference type="ARBA" id="ARBA00022705"/>
    </source>
</evidence>
<keyword evidence="3 9" id="KW-0235">DNA replication</keyword>
<evidence type="ECO:0000256" key="2">
    <source>
        <dbReference type="ARBA" id="ARBA00022454"/>
    </source>
</evidence>
<keyword evidence="8 9" id="KW-0539">Nucleus</keyword>
<dbReference type="RefSeq" id="XP_002672153.1">
    <property type="nucleotide sequence ID" value="XM_002672107.1"/>
</dbReference>
<dbReference type="GO" id="GO:0006260">
    <property type="term" value="P:DNA replication"/>
    <property type="evidence" value="ECO:0007669"/>
    <property type="project" value="UniProtKB-KW"/>
</dbReference>
<organism evidence="13">
    <name type="scientific">Naegleria gruberi</name>
    <name type="common">Amoeba</name>
    <dbReference type="NCBI Taxonomy" id="5762"/>
    <lineage>
        <taxon>Eukaryota</taxon>
        <taxon>Discoba</taxon>
        <taxon>Heterolobosea</taxon>
        <taxon>Tetramitia</taxon>
        <taxon>Eutetramitia</taxon>
        <taxon>Vahlkampfiidae</taxon>
        <taxon>Naegleria</taxon>
    </lineage>
</organism>
<evidence type="ECO:0000313" key="13">
    <source>
        <dbReference type="Proteomes" id="UP000006671"/>
    </source>
</evidence>
<dbReference type="CDD" id="cd13230">
    <property type="entry name" value="PH1_SSRP1-like"/>
    <property type="match status" value="1"/>
</dbReference>
<dbReference type="PANTHER" id="PTHR45849:SF1">
    <property type="entry name" value="FACT COMPLEX SUBUNIT SSRP1"/>
    <property type="match status" value="1"/>
</dbReference>
<sequence>MSKEFSHIFLGRSFTQGSIIVDAKNEEMFVWKSVGNESIISAVKKSEISSIDWLYTPRGYELRLWKADDDFVSYLGFKEADYEQLESQIVQVQVESDIPFNKVETCMKGVNWGKPVIKGSHMMMYFEDKELFSISLADDIKNCQKIPKNSELLLEFRDDEHTDKNSIQLTEIRFVCPETSEPAEDQDEEEQEEKNLAIKDMTADALHEKISQKADLSKDLGTPVASFSQMPVLIPRGKYNVDLFKSHLRLYGRTYVHKITYKQISTLFLLPKPGDQHMYLVISLDTPFRQGQKSHFHIVFQIEKHKTLDEPLSIKLEKNEMGDLTPKMNGKIYEVFAKVLRSLTKKKLIGSGKYVTHGNDKALKCSLKANEGQLFFLEKSVFFLHKPVIYIRHDEIKLIKFLRASSGNRFFDLSIILKNGKSHTFLNIDQNESELLSEFLKSKDLKTEKDIRDDKIKMDQIMGDDDEEDDEDFVGKSDEEDEDASDEDEDDLESETAALLKEAGLDAKDDGTTRKRKKSSGDSEKPSKKTK</sequence>
<dbReference type="eggNOG" id="KOG0526">
    <property type="taxonomic scope" value="Eukaryota"/>
</dbReference>
<reference evidence="12 13" key="1">
    <citation type="journal article" date="2010" name="Cell">
        <title>The genome of Naegleria gruberi illuminates early eukaryotic versatility.</title>
        <authorList>
            <person name="Fritz-Laylin L.K."/>
            <person name="Prochnik S.E."/>
            <person name="Ginger M.L."/>
            <person name="Dacks J.B."/>
            <person name="Carpenter M.L."/>
            <person name="Field M.C."/>
            <person name="Kuo A."/>
            <person name="Paredez A."/>
            <person name="Chapman J."/>
            <person name="Pham J."/>
            <person name="Shu S."/>
            <person name="Neupane R."/>
            <person name="Cipriano M."/>
            <person name="Mancuso J."/>
            <person name="Tu H."/>
            <person name="Salamov A."/>
            <person name="Lindquist E."/>
            <person name="Shapiro H."/>
            <person name="Lucas S."/>
            <person name="Grigoriev I.V."/>
            <person name="Cande W.Z."/>
            <person name="Fulton C."/>
            <person name="Rokhsar D.S."/>
            <person name="Dawson S.C."/>
        </authorList>
    </citation>
    <scope>NUCLEOTIDE SEQUENCE [LARGE SCALE GENOMIC DNA]</scope>
    <source>
        <strain evidence="12 13">NEG-M</strain>
    </source>
</reference>
<dbReference type="Pfam" id="PF08512">
    <property type="entry name" value="Rttp106-like_middle"/>
    <property type="match status" value="1"/>
</dbReference>
<dbReference type="PRINTS" id="PR00887">
    <property type="entry name" value="SSRCOGNITION"/>
</dbReference>
<dbReference type="EMBL" id="GG738900">
    <property type="protein sequence ID" value="EFC39409.1"/>
    <property type="molecule type" value="Genomic_DNA"/>
</dbReference>
<name>D2VV01_NAEGR</name>
<dbReference type="OrthoDB" id="498543at2759"/>
<keyword evidence="4 9" id="KW-0227">DNA damage</keyword>
<comment type="similarity">
    <text evidence="1 9">Belongs to the SSRP1 family.</text>
</comment>
<dbReference type="Gene3D" id="2.30.29.150">
    <property type="match status" value="1"/>
</dbReference>
<dbReference type="Pfam" id="PF17292">
    <property type="entry name" value="POB3_N"/>
    <property type="match status" value="1"/>
</dbReference>
<dbReference type="InParanoid" id="D2VV01"/>
<dbReference type="GO" id="GO:0006281">
    <property type="term" value="P:DNA repair"/>
    <property type="evidence" value="ECO:0007669"/>
    <property type="project" value="UniProtKB-KW"/>
</dbReference>
<evidence type="ECO:0000256" key="4">
    <source>
        <dbReference type="ARBA" id="ARBA00022763"/>
    </source>
</evidence>
<dbReference type="KEGG" id="ngr:NAEGRDRAFT_52473"/>
<dbReference type="Gene3D" id="2.30.29.220">
    <property type="entry name" value="Structure-specific recognition protein (SSRP1)"/>
    <property type="match status" value="1"/>
</dbReference>
<dbReference type="STRING" id="5762.D2VV01"/>
<dbReference type="Pfam" id="PF03531">
    <property type="entry name" value="SSrecog"/>
    <property type="match status" value="1"/>
</dbReference>
<comment type="subcellular location">
    <subcellularLocation>
        <location evidence="9">Nucleus</location>
    </subcellularLocation>
    <subcellularLocation>
        <location evidence="9">Chromosome</location>
    </subcellularLocation>
</comment>
<protein>
    <recommendedName>
        <fullName evidence="9">FACT complex subunit SSRP1</fullName>
    </recommendedName>
</protein>
<dbReference type="InterPro" id="IPR013719">
    <property type="entry name" value="RTT106/SPT16-like_middle_dom"/>
</dbReference>
<evidence type="ECO:0000256" key="10">
    <source>
        <dbReference type="SAM" id="MobiDB-lite"/>
    </source>
</evidence>
<dbReference type="GO" id="GO:0035101">
    <property type="term" value="C:FACT complex"/>
    <property type="evidence" value="ECO:0007669"/>
    <property type="project" value="TreeGrafter"/>
</dbReference>
<accession>D2VV01</accession>
<evidence type="ECO:0000256" key="1">
    <source>
        <dbReference type="ARBA" id="ARBA00010060"/>
    </source>
</evidence>
<feature type="domain" description="Histone chaperone RTT106/FACT complex subunit SPT16-like middle" evidence="11">
    <location>
        <begin position="360"/>
        <end position="450"/>
    </location>
</feature>
<dbReference type="InterPro" id="IPR048993">
    <property type="entry name" value="SSRP1-like_PH1"/>
</dbReference>
<dbReference type="GO" id="GO:0003677">
    <property type="term" value="F:DNA binding"/>
    <property type="evidence" value="ECO:0007669"/>
    <property type="project" value="InterPro"/>
</dbReference>
<evidence type="ECO:0000256" key="5">
    <source>
        <dbReference type="ARBA" id="ARBA00023015"/>
    </source>
</evidence>
<dbReference type="Pfam" id="PF21103">
    <property type="entry name" value="PH1_SSRP1-like"/>
    <property type="match status" value="1"/>
</dbReference>
<dbReference type="Gene3D" id="2.30.29.30">
    <property type="entry name" value="Pleckstrin-homology domain (PH domain)/Phosphotyrosine-binding domain (PTB)"/>
    <property type="match status" value="2"/>
</dbReference>
<evidence type="ECO:0000259" key="11">
    <source>
        <dbReference type="SMART" id="SM01287"/>
    </source>
</evidence>
<keyword evidence="13" id="KW-1185">Reference proteome</keyword>
<dbReference type="FunCoup" id="D2VV01">
    <property type="interactions" value="612"/>
</dbReference>
<evidence type="ECO:0000256" key="9">
    <source>
        <dbReference type="RuleBase" id="RU364013"/>
    </source>
</evidence>
<dbReference type="InterPro" id="IPR000969">
    <property type="entry name" value="SSRP1/POB3"/>
</dbReference>
<evidence type="ECO:0000256" key="7">
    <source>
        <dbReference type="ARBA" id="ARBA00023204"/>
    </source>
</evidence>
<dbReference type="GO" id="GO:0031491">
    <property type="term" value="F:nucleosome binding"/>
    <property type="evidence" value="ECO:0007669"/>
    <property type="project" value="TreeGrafter"/>
</dbReference>
<dbReference type="GeneID" id="8854059"/>
<comment type="function">
    <text evidence="9">Component of the FACT complex, a general chromatin factor that acts to reorganize nucleosomes. The FACT complex is involved in multiple processes that require DNA as a template such as mRNA elongation, DNA replication and DNA repair. During transcription elongation the FACT complex acts as a histone chaperone that both destabilizes and restores nucleosomal structure. It facilitates the passage of RNA polymerase II and transcription by promoting the dissociation of one histone H2A-H2B dimer from the nucleosome, then subsequently promotes the reestablishment of the nucleosome following the passage of RNA polymerase II.</text>
</comment>
<dbReference type="CDD" id="cd13231">
    <property type="entry name" value="PH2_SSRP1-like"/>
    <property type="match status" value="1"/>
</dbReference>
<keyword evidence="2 9" id="KW-0158">Chromosome</keyword>
<dbReference type="InterPro" id="IPR038167">
    <property type="entry name" value="SSRP1_sf"/>
</dbReference>
<dbReference type="GO" id="GO:0042393">
    <property type="term" value="F:histone binding"/>
    <property type="evidence" value="ECO:0007669"/>
    <property type="project" value="TreeGrafter"/>
</dbReference>
<dbReference type="InterPro" id="IPR011993">
    <property type="entry name" value="PH-like_dom_sf"/>
</dbReference>
<feature type="compositionally biased region" description="Acidic residues" evidence="10">
    <location>
        <begin position="462"/>
        <end position="494"/>
    </location>
</feature>
<dbReference type="InterPro" id="IPR050454">
    <property type="entry name" value="RTT106/SSRP1_HistChap/FACT"/>
</dbReference>
<dbReference type="VEuPathDB" id="AmoebaDB:NAEGRDRAFT_52473"/>
<proteinExistence type="inferred from homology"/>
<dbReference type="SUPFAM" id="SSF50729">
    <property type="entry name" value="PH domain-like"/>
    <property type="match status" value="1"/>
</dbReference>
<evidence type="ECO:0000256" key="8">
    <source>
        <dbReference type="ARBA" id="ARBA00023242"/>
    </source>
</evidence>
<evidence type="ECO:0000313" key="12">
    <source>
        <dbReference type="EMBL" id="EFC39409.1"/>
    </source>
</evidence>
<dbReference type="FunFam" id="2.30.29.150:FF:000001">
    <property type="entry name" value="Fact complex subunit ssrp1"/>
    <property type="match status" value="1"/>
</dbReference>
<dbReference type="InterPro" id="IPR024954">
    <property type="entry name" value="SSRP1_DD"/>
</dbReference>
<feature type="compositionally biased region" description="Basic and acidic residues" evidence="10">
    <location>
        <begin position="503"/>
        <end position="531"/>
    </location>
</feature>